<comment type="caution">
    <text evidence="8">The sequence shown here is derived from an EMBL/GenBank/DDBJ whole genome shotgun (WGS) entry which is preliminary data.</text>
</comment>
<name>A0A1A7C7W5_9BURK</name>
<feature type="domain" description="DUF7884" evidence="7">
    <location>
        <begin position="63"/>
        <end position="140"/>
    </location>
</feature>
<dbReference type="Pfam" id="PF25371">
    <property type="entry name" value="DUF7884"/>
    <property type="match status" value="1"/>
</dbReference>
<dbReference type="SUPFAM" id="SSF53335">
    <property type="entry name" value="S-adenosyl-L-methionine-dependent methyltransferases"/>
    <property type="match status" value="1"/>
</dbReference>
<evidence type="ECO:0000313" key="8">
    <source>
        <dbReference type="EMBL" id="OBV40418.1"/>
    </source>
</evidence>
<dbReference type="Proteomes" id="UP000092713">
    <property type="component" value="Unassembled WGS sequence"/>
</dbReference>
<keyword evidence="4" id="KW-0949">S-adenosyl-L-methionine</keyword>
<reference evidence="8 9" key="1">
    <citation type="submission" date="2016-04" db="EMBL/GenBank/DDBJ databases">
        <title>Draft genome sequence of Janthinobacterium psychrotolerans sp. nov., isolated from freshwater sediments in Denmark.</title>
        <authorList>
            <person name="Gong X."/>
            <person name="Skrivergaard S."/>
            <person name="Korsgaard B.S."/>
            <person name="Schreiber L."/>
            <person name="Marshall I.P."/>
            <person name="Finster K."/>
            <person name="Schramm A."/>
        </authorList>
    </citation>
    <scope>NUCLEOTIDE SEQUENCE [LARGE SCALE GENOMIC DNA]</scope>
    <source>
        <strain evidence="8 9">S3-2</strain>
    </source>
</reference>
<dbReference type="PIRSF" id="PIRSF003085">
    <property type="entry name" value="CMAS"/>
    <property type="match status" value="1"/>
</dbReference>
<dbReference type="InterPro" id="IPR029063">
    <property type="entry name" value="SAM-dependent_MTases_sf"/>
</dbReference>
<sequence>MAHGTPATLTLQAQSKLVNIGVGCDGQDLNNIVVQLTAASAAAALEAILFIQNQLKSWIAGMRAKAALPLRIELWNGQHVDLSSEAPRVTIRLPTVASARYLLNPSLANLGSAYVEGNIEVKGKAQDMIAICNALARNTLKPEGKLARIGRSFTHDKSKDAEAIRYHYDVSNAFYEQFLDPDLVYSCAYFEHGDETLAQAQVKKIDHILKKIQLQPGQSLLDIGCGWGALVIRAAQHYGARCVGVTLSENQYQLARARVAQAGLGHLVEIRLQDYRDVTGQFDRITSVGMFEHVGLKHLPNYFSIIHKLLAPDGMAMNHGITSTDPDNGETPYGGGEFIEKYVFPHGELAHIGNVLKTMQQGGLEVLDVENLRRHYARTCALWNDNFEAHAEQIRPLAGERRFRIWHVYLAGCSYAFEQDLISLYQIVCVKAGQRAAALPWSRNYMYDAKPIALPPQAPALAH</sequence>
<organism evidence="8 9">
    <name type="scientific">Janthinobacterium psychrotolerans</name>
    <dbReference type="NCBI Taxonomy" id="1747903"/>
    <lineage>
        <taxon>Bacteria</taxon>
        <taxon>Pseudomonadati</taxon>
        <taxon>Pseudomonadota</taxon>
        <taxon>Betaproteobacteria</taxon>
        <taxon>Burkholderiales</taxon>
        <taxon>Oxalobacteraceae</taxon>
        <taxon>Janthinobacterium</taxon>
    </lineage>
</organism>
<dbReference type="GO" id="GO:0032259">
    <property type="term" value="P:methylation"/>
    <property type="evidence" value="ECO:0007669"/>
    <property type="project" value="UniProtKB-KW"/>
</dbReference>
<dbReference type="Pfam" id="PF02353">
    <property type="entry name" value="CMAS"/>
    <property type="match status" value="1"/>
</dbReference>
<keyword evidence="3 8" id="KW-0808">Transferase</keyword>
<dbReference type="PANTHER" id="PTHR43667:SF1">
    <property type="entry name" value="CYCLOPROPANE-FATTY-ACYL-PHOSPHOLIPID SYNTHASE"/>
    <property type="match status" value="1"/>
</dbReference>
<proteinExistence type="inferred from homology"/>
<evidence type="ECO:0000256" key="1">
    <source>
        <dbReference type="ARBA" id="ARBA00010815"/>
    </source>
</evidence>
<dbReference type="EMBL" id="LOCQ01000047">
    <property type="protein sequence ID" value="OBV40418.1"/>
    <property type="molecule type" value="Genomic_DNA"/>
</dbReference>
<dbReference type="GO" id="GO:0008610">
    <property type="term" value="P:lipid biosynthetic process"/>
    <property type="evidence" value="ECO:0007669"/>
    <property type="project" value="InterPro"/>
</dbReference>
<dbReference type="CDD" id="cd02440">
    <property type="entry name" value="AdoMet_MTases"/>
    <property type="match status" value="1"/>
</dbReference>
<dbReference type="InterPro" id="IPR057206">
    <property type="entry name" value="DUF7884"/>
</dbReference>
<evidence type="ECO:0000256" key="3">
    <source>
        <dbReference type="ARBA" id="ARBA00022679"/>
    </source>
</evidence>
<evidence type="ECO:0000256" key="5">
    <source>
        <dbReference type="ARBA" id="ARBA00023098"/>
    </source>
</evidence>
<evidence type="ECO:0000313" key="9">
    <source>
        <dbReference type="Proteomes" id="UP000092713"/>
    </source>
</evidence>
<dbReference type="Gene3D" id="3.40.50.150">
    <property type="entry name" value="Vaccinia Virus protein VP39"/>
    <property type="match status" value="1"/>
</dbReference>
<evidence type="ECO:0000256" key="2">
    <source>
        <dbReference type="ARBA" id="ARBA00022603"/>
    </source>
</evidence>
<dbReference type="STRING" id="1747903.ASR47_101642"/>
<feature type="active site" evidence="6">
    <location>
        <position position="413"/>
    </location>
</feature>
<dbReference type="AlphaFoldDB" id="A0A1A7C7W5"/>
<keyword evidence="9" id="KW-1185">Reference proteome</keyword>
<evidence type="ECO:0000256" key="4">
    <source>
        <dbReference type="ARBA" id="ARBA00022691"/>
    </source>
</evidence>
<dbReference type="PANTHER" id="PTHR43667">
    <property type="entry name" value="CYCLOPROPANE-FATTY-ACYL-PHOSPHOLIPID SYNTHASE"/>
    <property type="match status" value="1"/>
</dbReference>
<accession>A0A1A7C7W5</accession>
<keyword evidence="2 8" id="KW-0489">Methyltransferase</keyword>
<keyword evidence="5" id="KW-0443">Lipid metabolism</keyword>
<dbReference type="InterPro" id="IPR003333">
    <property type="entry name" value="CMAS"/>
</dbReference>
<protein>
    <submittedName>
        <fullName evidence="8">Cyclopropane-fatty-acyl-phospholipid synthase</fullName>
        <ecNumber evidence="8">2.1.1.79</ecNumber>
    </submittedName>
</protein>
<dbReference type="PATRIC" id="fig|1747903.4.peg.4052"/>
<dbReference type="InterPro" id="IPR050723">
    <property type="entry name" value="CFA/CMAS"/>
</dbReference>
<dbReference type="EC" id="2.1.1.79" evidence="8"/>
<evidence type="ECO:0000259" key="7">
    <source>
        <dbReference type="Pfam" id="PF25371"/>
    </source>
</evidence>
<dbReference type="GO" id="GO:0008825">
    <property type="term" value="F:cyclopropane-fatty-acyl-phospholipid synthase activity"/>
    <property type="evidence" value="ECO:0007669"/>
    <property type="project" value="UniProtKB-EC"/>
</dbReference>
<evidence type="ECO:0000256" key="6">
    <source>
        <dbReference type="PIRSR" id="PIRSR003085-1"/>
    </source>
</evidence>
<comment type="similarity">
    <text evidence="1">Belongs to the CFA/CMAS family.</text>
</comment>
<gene>
    <name evidence="8" type="ORF">ASR47_101642</name>
</gene>